<dbReference type="PROSITE" id="PS50011">
    <property type="entry name" value="PROTEIN_KINASE_DOM"/>
    <property type="match status" value="1"/>
</dbReference>
<dbReference type="Proteomes" id="UP000807306">
    <property type="component" value="Unassembled WGS sequence"/>
</dbReference>
<name>A0A9P6EKJ6_9AGAR</name>
<evidence type="ECO:0000313" key="6">
    <source>
        <dbReference type="EMBL" id="KAF9530609.1"/>
    </source>
</evidence>
<dbReference type="GO" id="GO:0005737">
    <property type="term" value="C:cytoplasm"/>
    <property type="evidence" value="ECO:0007669"/>
    <property type="project" value="TreeGrafter"/>
</dbReference>
<evidence type="ECO:0000256" key="4">
    <source>
        <dbReference type="ARBA" id="ARBA00022840"/>
    </source>
</evidence>
<keyword evidence="7" id="KW-1185">Reference proteome</keyword>
<dbReference type="SUPFAM" id="SSF56112">
    <property type="entry name" value="Protein kinase-like (PK-like)"/>
    <property type="match status" value="1"/>
</dbReference>
<dbReference type="GO" id="GO:0005634">
    <property type="term" value="C:nucleus"/>
    <property type="evidence" value="ECO:0007669"/>
    <property type="project" value="TreeGrafter"/>
</dbReference>
<protein>
    <submittedName>
        <fullName evidence="6">Kinase-like domain-containing protein</fullName>
    </submittedName>
</protein>
<dbReference type="GO" id="GO:0110031">
    <property type="term" value="P:negative regulation of G2/MI transition of meiotic cell cycle"/>
    <property type="evidence" value="ECO:0007669"/>
    <property type="project" value="TreeGrafter"/>
</dbReference>
<gene>
    <name evidence="6" type="ORF">CPB83DRAFT_170075</name>
</gene>
<dbReference type="GO" id="GO:0004713">
    <property type="term" value="F:protein tyrosine kinase activity"/>
    <property type="evidence" value="ECO:0007669"/>
    <property type="project" value="TreeGrafter"/>
</dbReference>
<sequence>MVQGLHYLHSLGIIHLNLKPSTILVTQDRHLVISDFSLSIMEPAYKLSDSLIPLSKSRRVLSWGFCAPELLELDRNKTFTPKVDVWSLAMIMLDIICPDYTVELPTLPVESVPITPKDCYPLLFNSSTIKHWLAKRKVPKTMCNLILGMSSLPSQHRRGVKEVKKTLRLSTWRTSTTFDVPSPLSYIPADSPSPPMQNLKFIEINPLHELDPCHALRTLKKECHRLCGYDIPGVNPMVAPRAQK</sequence>
<keyword evidence="1" id="KW-0808">Transferase</keyword>
<evidence type="ECO:0000259" key="5">
    <source>
        <dbReference type="PROSITE" id="PS50011"/>
    </source>
</evidence>
<dbReference type="GO" id="GO:0005524">
    <property type="term" value="F:ATP binding"/>
    <property type="evidence" value="ECO:0007669"/>
    <property type="project" value="UniProtKB-KW"/>
</dbReference>
<dbReference type="AlphaFoldDB" id="A0A9P6EKJ6"/>
<dbReference type="InterPro" id="IPR000719">
    <property type="entry name" value="Prot_kinase_dom"/>
</dbReference>
<dbReference type="PANTHER" id="PTHR11042">
    <property type="entry name" value="EUKARYOTIC TRANSLATION INITIATION FACTOR 2-ALPHA KINASE EIF2-ALPHA KINASE -RELATED"/>
    <property type="match status" value="1"/>
</dbReference>
<reference evidence="6" key="1">
    <citation type="submission" date="2020-11" db="EMBL/GenBank/DDBJ databases">
        <authorList>
            <consortium name="DOE Joint Genome Institute"/>
            <person name="Ahrendt S."/>
            <person name="Riley R."/>
            <person name="Andreopoulos W."/>
            <person name="Labutti K."/>
            <person name="Pangilinan J."/>
            <person name="Ruiz-Duenas F.J."/>
            <person name="Barrasa J.M."/>
            <person name="Sanchez-Garcia M."/>
            <person name="Camarero S."/>
            <person name="Miyauchi S."/>
            <person name="Serrano A."/>
            <person name="Linde D."/>
            <person name="Babiker R."/>
            <person name="Drula E."/>
            <person name="Ayuso-Fernandez I."/>
            <person name="Pacheco R."/>
            <person name="Padilla G."/>
            <person name="Ferreira P."/>
            <person name="Barriuso J."/>
            <person name="Kellner H."/>
            <person name="Castanera R."/>
            <person name="Alfaro M."/>
            <person name="Ramirez L."/>
            <person name="Pisabarro A.G."/>
            <person name="Kuo A."/>
            <person name="Tritt A."/>
            <person name="Lipzen A."/>
            <person name="He G."/>
            <person name="Yan M."/>
            <person name="Ng V."/>
            <person name="Cullen D."/>
            <person name="Martin F."/>
            <person name="Rosso M.-N."/>
            <person name="Henrissat B."/>
            <person name="Hibbett D."/>
            <person name="Martinez A.T."/>
            <person name="Grigoriev I.V."/>
        </authorList>
    </citation>
    <scope>NUCLEOTIDE SEQUENCE</scope>
    <source>
        <strain evidence="6">CBS 506.95</strain>
    </source>
</reference>
<keyword evidence="2" id="KW-0547">Nucleotide-binding</keyword>
<evidence type="ECO:0000256" key="1">
    <source>
        <dbReference type="ARBA" id="ARBA00022679"/>
    </source>
</evidence>
<dbReference type="OrthoDB" id="10252171at2759"/>
<organism evidence="6 7">
    <name type="scientific">Crepidotus variabilis</name>
    <dbReference type="NCBI Taxonomy" id="179855"/>
    <lineage>
        <taxon>Eukaryota</taxon>
        <taxon>Fungi</taxon>
        <taxon>Dikarya</taxon>
        <taxon>Basidiomycota</taxon>
        <taxon>Agaricomycotina</taxon>
        <taxon>Agaricomycetes</taxon>
        <taxon>Agaricomycetidae</taxon>
        <taxon>Agaricales</taxon>
        <taxon>Agaricineae</taxon>
        <taxon>Crepidotaceae</taxon>
        <taxon>Crepidotus</taxon>
    </lineage>
</organism>
<dbReference type="Gene3D" id="1.10.510.10">
    <property type="entry name" value="Transferase(Phosphotransferase) domain 1"/>
    <property type="match status" value="1"/>
</dbReference>
<keyword evidence="3 6" id="KW-0418">Kinase</keyword>
<feature type="domain" description="Protein kinase" evidence="5">
    <location>
        <begin position="1"/>
        <end position="169"/>
    </location>
</feature>
<evidence type="ECO:0000313" key="7">
    <source>
        <dbReference type="Proteomes" id="UP000807306"/>
    </source>
</evidence>
<proteinExistence type="predicted"/>
<evidence type="ECO:0000256" key="2">
    <source>
        <dbReference type="ARBA" id="ARBA00022741"/>
    </source>
</evidence>
<accession>A0A9P6EKJ6</accession>
<evidence type="ECO:0000256" key="3">
    <source>
        <dbReference type="ARBA" id="ARBA00022777"/>
    </source>
</evidence>
<dbReference type="EMBL" id="MU157839">
    <property type="protein sequence ID" value="KAF9530609.1"/>
    <property type="molecule type" value="Genomic_DNA"/>
</dbReference>
<dbReference type="InterPro" id="IPR011009">
    <property type="entry name" value="Kinase-like_dom_sf"/>
</dbReference>
<keyword evidence="4" id="KW-0067">ATP-binding</keyword>
<comment type="caution">
    <text evidence="6">The sequence shown here is derived from an EMBL/GenBank/DDBJ whole genome shotgun (WGS) entry which is preliminary data.</text>
</comment>
<dbReference type="Pfam" id="PF00069">
    <property type="entry name" value="Pkinase"/>
    <property type="match status" value="1"/>
</dbReference>
<dbReference type="PANTHER" id="PTHR11042:SF190">
    <property type="entry name" value="MITOSIS INHIBITOR PROTEIN KINASE MIK1"/>
    <property type="match status" value="1"/>
</dbReference>
<dbReference type="InterPro" id="IPR050339">
    <property type="entry name" value="CC_SR_Kinase"/>
</dbReference>